<gene>
    <name evidence="1" type="ORF">PROQFM164_S03g000367</name>
</gene>
<dbReference type="EMBL" id="HG792017">
    <property type="protein sequence ID" value="CDM33643.1"/>
    <property type="molecule type" value="Genomic_DNA"/>
</dbReference>
<dbReference type="Proteomes" id="UP000030686">
    <property type="component" value="Unassembled WGS sequence"/>
</dbReference>
<name>W6QAE4_PENRF</name>
<dbReference type="AlphaFoldDB" id="W6QAE4"/>
<evidence type="ECO:0000313" key="1">
    <source>
        <dbReference type="EMBL" id="CDM33643.1"/>
    </source>
</evidence>
<keyword evidence="2" id="KW-1185">Reference proteome</keyword>
<accession>W6QAE4</accession>
<protein>
    <submittedName>
        <fullName evidence="1">Genomic scaffold, ProqFM164S03</fullName>
    </submittedName>
</protein>
<sequence>MGPDLSLTTSTTLRQCQAQQCSRSSGRLDGQITSKSGVVGRASCFQYLD</sequence>
<organism evidence="1 2">
    <name type="scientific">Penicillium roqueforti (strain FM164)</name>
    <dbReference type="NCBI Taxonomy" id="1365484"/>
    <lineage>
        <taxon>Eukaryota</taxon>
        <taxon>Fungi</taxon>
        <taxon>Dikarya</taxon>
        <taxon>Ascomycota</taxon>
        <taxon>Pezizomycotina</taxon>
        <taxon>Eurotiomycetes</taxon>
        <taxon>Eurotiomycetidae</taxon>
        <taxon>Eurotiales</taxon>
        <taxon>Aspergillaceae</taxon>
        <taxon>Penicillium</taxon>
    </lineage>
</organism>
<proteinExistence type="predicted"/>
<reference evidence="1" key="1">
    <citation type="journal article" date="2014" name="Nat. Commun.">
        <title>Multiple recent horizontal transfers of a large genomic region in cheese making fungi.</title>
        <authorList>
            <person name="Cheeseman K."/>
            <person name="Ropars J."/>
            <person name="Renault P."/>
            <person name="Dupont J."/>
            <person name="Gouzy J."/>
            <person name="Branca A."/>
            <person name="Abraham A.L."/>
            <person name="Ceppi M."/>
            <person name="Conseiller E."/>
            <person name="Debuchy R."/>
            <person name="Malagnac F."/>
            <person name="Goarin A."/>
            <person name="Silar P."/>
            <person name="Lacoste S."/>
            <person name="Sallet E."/>
            <person name="Bensimon A."/>
            <person name="Giraud T."/>
            <person name="Brygoo Y."/>
        </authorList>
    </citation>
    <scope>NUCLEOTIDE SEQUENCE [LARGE SCALE GENOMIC DNA]</scope>
    <source>
        <strain evidence="1">FM164</strain>
    </source>
</reference>
<evidence type="ECO:0000313" key="2">
    <source>
        <dbReference type="Proteomes" id="UP000030686"/>
    </source>
</evidence>